<protein>
    <submittedName>
        <fullName evidence="9">Regulatory protein AtoC</fullName>
    </submittedName>
</protein>
<proteinExistence type="predicted"/>
<dbReference type="Pfam" id="PF02954">
    <property type="entry name" value="HTH_8"/>
    <property type="match status" value="1"/>
</dbReference>
<evidence type="ECO:0000313" key="9">
    <source>
        <dbReference type="EMBL" id="CAH2030457.1"/>
    </source>
</evidence>
<keyword evidence="2" id="KW-0067">ATP-binding</keyword>
<dbReference type="InterPro" id="IPR058031">
    <property type="entry name" value="AAA_lid_NorR"/>
</dbReference>
<feature type="domain" description="Sigma-54 factor interaction" evidence="7">
    <location>
        <begin position="147"/>
        <end position="376"/>
    </location>
</feature>
<dbReference type="Gene3D" id="1.10.10.60">
    <property type="entry name" value="Homeodomain-like"/>
    <property type="match status" value="1"/>
</dbReference>
<evidence type="ECO:0000256" key="2">
    <source>
        <dbReference type="ARBA" id="ARBA00022840"/>
    </source>
</evidence>
<keyword evidence="4" id="KW-0804">Transcription</keyword>
<dbReference type="PANTHER" id="PTHR32071">
    <property type="entry name" value="TRANSCRIPTIONAL REGULATORY PROTEIN"/>
    <property type="match status" value="1"/>
</dbReference>
<dbReference type="CDD" id="cd00009">
    <property type="entry name" value="AAA"/>
    <property type="match status" value="1"/>
</dbReference>
<evidence type="ECO:0000256" key="4">
    <source>
        <dbReference type="ARBA" id="ARBA00023163"/>
    </source>
</evidence>
<keyword evidence="1" id="KW-0547">Nucleotide-binding</keyword>
<accession>A0ABM9D7U0</accession>
<dbReference type="SMART" id="SM00382">
    <property type="entry name" value="AAA"/>
    <property type="match status" value="1"/>
</dbReference>
<dbReference type="Gene3D" id="1.10.8.60">
    <property type="match status" value="1"/>
</dbReference>
<dbReference type="PROSITE" id="PS00688">
    <property type="entry name" value="SIGMA54_INTERACT_3"/>
    <property type="match status" value="1"/>
</dbReference>
<sequence>MGEERACILLVEDDATFRSLLAAILEDEGYELEERGDGRRALESLRCRSYDLVLSDVRLPGMSGLELFRTATAEGIAPPFILLTAFGTVEEAVAAIKDGAVDFLTKPLKDPETLRSLVRRTLEANRRERTLVALRERETAGLPPEEVLFAGSVMRRVRRLLTEVAPTRATVLLSGESGTGKELAARIIHLASPRREGPFVALNCAAIPENLLESELFGHEKGAFTGATQARAGKFELAGGGTLFLDEIGELPLALQSKLLRVVQECRFERVGGSREIRVDVRIVAATNRDLATEVQERRFREDLYYRLNVFPVELPPLRERLDGIMLLADYLARQAALRSGMQAPVLGPDVESALREYRWPGNIRELQNVLERAVILGRGRITPADLPTVPGRRTSGGAVPGSGATLRDKERDEIMDALARCGNNRRLAAERLGISRRTLQYRLKEYGLVE</sequence>
<feature type="modified residue" description="4-aspartylphosphate" evidence="5">
    <location>
        <position position="56"/>
    </location>
</feature>
<dbReference type="Pfam" id="PF25601">
    <property type="entry name" value="AAA_lid_14"/>
    <property type="match status" value="1"/>
</dbReference>
<evidence type="ECO:0000313" key="10">
    <source>
        <dbReference type="Proteomes" id="UP001295463"/>
    </source>
</evidence>
<dbReference type="InterPro" id="IPR002078">
    <property type="entry name" value="Sigma_54_int"/>
</dbReference>
<keyword evidence="10" id="KW-1185">Reference proteome</keyword>
<dbReference type="InterPro" id="IPR002197">
    <property type="entry name" value="HTH_Fis"/>
</dbReference>
<dbReference type="PRINTS" id="PR01590">
    <property type="entry name" value="HTHFIS"/>
</dbReference>
<organism evidence="9 10">
    <name type="scientific">Trichlorobacter ammonificans</name>
    <dbReference type="NCBI Taxonomy" id="2916410"/>
    <lineage>
        <taxon>Bacteria</taxon>
        <taxon>Pseudomonadati</taxon>
        <taxon>Thermodesulfobacteriota</taxon>
        <taxon>Desulfuromonadia</taxon>
        <taxon>Geobacterales</taxon>
        <taxon>Geobacteraceae</taxon>
        <taxon>Trichlorobacter</taxon>
    </lineage>
</organism>
<dbReference type="InterPro" id="IPR011006">
    <property type="entry name" value="CheY-like_superfamily"/>
</dbReference>
<evidence type="ECO:0000256" key="5">
    <source>
        <dbReference type="PROSITE-ProRule" id="PRU00169"/>
    </source>
</evidence>
<dbReference type="InterPro" id="IPR001789">
    <property type="entry name" value="Sig_transdc_resp-reg_receiver"/>
</dbReference>
<keyword evidence="5" id="KW-0597">Phosphoprotein</keyword>
<reference evidence="9 10" key="1">
    <citation type="submission" date="2022-03" db="EMBL/GenBank/DDBJ databases">
        <authorList>
            <person name="Koch H."/>
        </authorList>
    </citation>
    <scope>NUCLEOTIDE SEQUENCE [LARGE SCALE GENOMIC DNA]</scope>
    <source>
        <strain evidence="9 10">G1</strain>
    </source>
</reference>
<feature type="domain" description="Response regulatory" evidence="8">
    <location>
        <begin position="7"/>
        <end position="121"/>
    </location>
</feature>
<dbReference type="PROSITE" id="PS50110">
    <property type="entry name" value="RESPONSE_REGULATORY"/>
    <property type="match status" value="1"/>
</dbReference>
<name>A0ABM9D7U0_9BACT</name>
<dbReference type="Gene3D" id="3.40.50.300">
    <property type="entry name" value="P-loop containing nucleotide triphosphate hydrolases"/>
    <property type="match status" value="1"/>
</dbReference>
<dbReference type="RefSeq" id="WP_305731392.1">
    <property type="nucleotide sequence ID" value="NZ_OW150024.1"/>
</dbReference>
<evidence type="ECO:0000256" key="1">
    <source>
        <dbReference type="ARBA" id="ARBA00022741"/>
    </source>
</evidence>
<dbReference type="SUPFAM" id="SSF52540">
    <property type="entry name" value="P-loop containing nucleoside triphosphate hydrolases"/>
    <property type="match status" value="1"/>
</dbReference>
<dbReference type="PROSITE" id="PS50045">
    <property type="entry name" value="SIGMA54_INTERACT_4"/>
    <property type="match status" value="1"/>
</dbReference>
<dbReference type="InterPro" id="IPR025944">
    <property type="entry name" value="Sigma_54_int_dom_CS"/>
</dbReference>
<feature type="region of interest" description="Disordered" evidence="6">
    <location>
        <begin position="387"/>
        <end position="406"/>
    </location>
</feature>
<dbReference type="SUPFAM" id="SSF52172">
    <property type="entry name" value="CheY-like"/>
    <property type="match status" value="1"/>
</dbReference>
<dbReference type="SMART" id="SM00448">
    <property type="entry name" value="REC"/>
    <property type="match status" value="1"/>
</dbReference>
<dbReference type="Proteomes" id="UP001295463">
    <property type="component" value="Chromosome"/>
</dbReference>
<evidence type="ECO:0000259" key="7">
    <source>
        <dbReference type="PROSITE" id="PS50045"/>
    </source>
</evidence>
<dbReference type="InterPro" id="IPR003593">
    <property type="entry name" value="AAA+_ATPase"/>
</dbReference>
<evidence type="ECO:0000256" key="3">
    <source>
        <dbReference type="ARBA" id="ARBA00023015"/>
    </source>
</evidence>
<keyword evidence="3" id="KW-0805">Transcription regulation</keyword>
<dbReference type="SUPFAM" id="SSF46689">
    <property type="entry name" value="Homeodomain-like"/>
    <property type="match status" value="1"/>
</dbReference>
<evidence type="ECO:0000259" key="8">
    <source>
        <dbReference type="PROSITE" id="PS50110"/>
    </source>
</evidence>
<dbReference type="Gene3D" id="3.40.50.2300">
    <property type="match status" value="1"/>
</dbReference>
<dbReference type="Pfam" id="PF00072">
    <property type="entry name" value="Response_reg"/>
    <property type="match status" value="1"/>
</dbReference>
<dbReference type="CDD" id="cd00156">
    <property type="entry name" value="REC"/>
    <property type="match status" value="1"/>
</dbReference>
<dbReference type="InterPro" id="IPR009057">
    <property type="entry name" value="Homeodomain-like_sf"/>
</dbReference>
<dbReference type="EMBL" id="OW150024">
    <property type="protein sequence ID" value="CAH2030457.1"/>
    <property type="molecule type" value="Genomic_DNA"/>
</dbReference>
<dbReference type="InterPro" id="IPR027417">
    <property type="entry name" value="P-loop_NTPase"/>
</dbReference>
<evidence type="ECO:0000256" key="6">
    <source>
        <dbReference type="SAM" id="MobiDB-lite"/>
    </source>
</evidence>
<dbReference type="Pfam" id="PF00158">
    <property type="entry name" value="Sigma54_activat"/>
    <property type="match status" value="1"/>
</dbReference>
<gene>
    <name evidence="9" type="primary">atoC</name>
    <name evidence="9" type="ORF">GEAMG1_0645</name>
</gene>
<dbReference type="PANTHER" id="PTHR32071:SF113">
    <property type="entry name" value="ALGINATE BIOSYNTHESIS TRANSCRIPTIONAL REGULATORY PROTEIN ALGB"/>
    <property type="match status" value="1"/>
</dbReference>